<proteinExistence type="predicted"/>
<gene>
    <name evidence="1" type="ORF">PVK06_048720</name>
</gene>
<dbReference type="EMBL" id="JARKNE010000013">
    <property type="protein sequence ID" value="KAK5772431.1"/>
    <property type="molecule type" value="Genomic_DNA"/>
</dbReference>
<dbReference type="Proteomes" id="UP001358586">
    <property type="component" value="Chromosome 13"/>
</dbReference>
<organism evidence="1 2">
    <name type="scientific">Gossypium arboreum</name>
    <name type="common">Tree cotton</name>
    <name type="synonym">Gossypium nanking</name>
    <dbReference type="NCBI Taxonomy" id="29729"/>
    <lineage>
        <taxon>Eukaryota</taxon>
        <taxon>Viridiplantae</taxon>
        <taxon>Streptophyta</taxon>
        <taxon>Embryophyta</taxon>
        <taxon>Tracheophyta</taxon>
        <taxon>Spermatophyta</taxon>
        <taxon>Magnoliopsida</taxon>
        <taxon>eudicotyledons</taxon>
        <taxon>Gunneridae</taxon>
        <taxon>Pentapetalae</taxon>
        <taxon>rosids</taxon>
        <taxon>malvids</taxon>
        <taxon>Malvales</taxon>
        <taxon>Malvaceae</taxon>
        <taxon>Malvoideae</taxon>
        <taxon>Gossypium</taxon>
    </lineage>
</organism>
<accession>A0ABR0MGN3</accession>
<evidence type="ECO:0000313" key="1">
    <source>
        <dbReference type="EMBL" id="KAK5772431.1"/>
    </source>
</evidence>
<protein>
    <submittedName>
        <fullName evidence="1">Uncharacterized protein</fullName>
    </submittedName>
</protein>
<name>A0ABR0MGN3_GOSAR</name>
<keyword evidence="2" id="KW-1185">Reference proteome</keyword>
<sequence>MPKLIQELYVEFVKADRTSLSSATVATNVKTEVEAESPSTRLCGGFTEYVPTEPEPCGSDDYSSDNALILNLRFKAYEPLPYITKHRPLHRGWFRLSQLLHKTPDHESSLLDVRVLKFGMEYHNKDIFLTALNWYSFKNDVNYHVTKSRFRKFEGKRAM</sequence>
<evidence type="ECO:0000313" key="2">
    <source>
        <dbReference type="Proteomes" id="UP001358586"/>
    </source>
</evidence>
<reference evidence="1 2" key="1">
    <citation type="submission" date="2023-03" db="EMBL/GenBank/DDBJ databases">
        <title>WGS of Gossypium arboreum.</title>
        <authorList>
            <person name="Yu D."/>
        </authorList>
    </citation>
    <scope>NUCLEOTIDE SEQUENCE [LARGE SCALE GENOMIC DNA]</scope>
    <source>
        <tissue evidence="1">Leaf</tissue>
    </source>
</reference>
<comment type="caution">
    <text evidence="1">The sequence shown here is derived from an EMBL/GenBank/DDBJ whole genome shotgun (WGS) entry which is preliminary data.</text>
</comment>